<dbReference type="SMART" id="SM00229">
    <property type="entry name" value="RasGEFN"/>
    <property type="match status" value="1"/>
</dbReference>
<dbReference type="CDD" id="cd06224">
    <property type="entry name" value="REM"/>
    <property type="match status" value="1"/>
</dbReference>
<dbReference type="InterPro" id="IPR023578">
    <property type="entry name" value="Ras_GEF_dom_sf"/>
</dbReference>
<dbReference type="CDD" id="cd00201">
    <property type="entry name" value="WW"/>
    <property type="match status" value="1"/>
</dbReference>
<dbReference type="GO" id="GO:0005886">
    <property type="term" value="C:plasma membrane"/>
    <property type="evidence" value="ECO:0007669"/>
    <property type="project" value="TreeGrafter"/>
</dbReference>
<dbReference type="SMART" id="SM00147">
    <property type="entry name" value="RasGEF"/>
    <property type="match status" value="1"/>
</dbReference>
<accession>A0A0C3PDX7</accession>
<dbReference type="PANTHER" id="PTHR23113">
    <property type="entry name" value="GUANINE NUCLEOTIDE EXCHANGE FACTOR"/>
    <property type="match status" value="1"/>
</dbReference>
<dbReference type="Pfam" id="PF00617">
    <property type="entry name" value="RasGEF"/>
    <property type="match status" value="1"/>
</dbReference>
<feature type="region of interest" description="Disordered" evidence="5">
    <location>
        <begin position="261"/>
        <end position="356"/>
    </location>
</feature>
<dbReference type="GO" id="GO:0005085">
    <property type="term" value="F:guanyl-nucleotide exchange factor activity"/>
    <property type="evidence" value="ECO:0007669"/>
    <property type="project" value="UniProtKB-KW"/>
</dbReference>
<keyword evidence="11" id="KW-1185">Reference proteome</keyword>
<proteinExistence type="predicted"/>
<dbReference type="FunCoup" id="A0A0C3PDX7">
    <property type="interactions" value="49"/>
</dbReference>
<organism evidence="10 11">
    <name type="scientific">Pisolithus tinctorius Marx 270</name>
    <dbReference type="NCBI Taxonomy" id="870435"/>
    <lineage>
        <taxon>Eukaryota</taxon>
        <taxon>Fungi</taxon>
        <taxon>Dikarya</taxon>
        <taxon>Basidiomycota</taxon>
        <taxon>Agaricomycotina</taxon>
        <taxon>Agaricomycetes</taxon>
        <taxon>Agaricomycetidae</taxon>
        <taxon>Boletales</taxon>
        <taxon>Sclerodermatineae</taxon>
        <taxon>Pisolithaceae</taxon>
        <taxon>Pisolithus</taxon>
    </lineage>
</organism>
<feature type="compositionally biased region" description="Polar residues" evidence="5">
    <location>
        <begin position="278"/>
        <end position="305"/>
    </location>
</feature>
<dbReference type="STRING" id="870435.A0A0C3PDX7"/>
<evidence type="ECO:0008006" key="12">
    <source>
        <dbReference type="Google" id="ProtNLM"/>
    </source>
</evidence>
<dbReference type="EMBL" id="KN831964">
    <property type="protein sequence ID" value="KIO06014.1"/>
    <property type="molecule type" value="Genomic_DNA"/>
</dbReference>
<dbReference type="PROSITE" id="PS50002">
    <property type="entry name" value="SH3"/>
    <property type="match status" value="1"/>
</dbReference>
<evidence type="ECO:0000259" key="8">
    <source>
        <dbReference type="PROSITE" id="PS50020"/>
    </source>
</evidence>
<sequence length="1326" mass="147502">MAVVGVAYGNLGAYHGGATTGDDLQAAQVPEESTITTFFCRALYDYQTQDSSSLSFRKNDIIEVLTRLESGWWDGLLGDERGWFPSNYVTIISDEEAELALSAVEDQQEVQPNVMRMNVTGEPYASDASWGGEPANMPGVFVEHGNTVSNGGVTSSDFWMPQVTVDGQIYYVNTQTGQHSRDLPLEVDETSDGDLAALAVSQPSSRTGNGAGLGFTALTESSLAGFGVPKRTGTPEPWVRKLADDGIAYYFLNKHTGEVSWSLPDGDAPVTKGRTRALTGSSTTPAFNETKATSRMRSDSATSQSRGRRDPYQHISDHVSDSDDSGLYSPDQEDGLSTSGYSRSSERDRSQDATAGRAQAIELTAAERIAQSLQETLAPPSPDLVSDLCHAARDAVASVLRKNQSFSRVPRQSEHSQALDGLIMNVVAAVRNLLYISTSISGHVPNHVIPPDPRDRSEATASQALLKPAQRKVTATLSKLVLSARAMEYDSGPAAHDVATRIQNDAEELDRAIVTFVAEVQRYYSEHQREGTGTKRVQGFFSTLYLGLGLVGAGCAGTWKGFGWVPMDDTEEIPERILGVDIFAEFKTHMASVQAKFGTFHSALKNKGSGSQYAVWAAGKEVVSGLATLLLFVGNIHVARHVDIDGFYIQTADAEHGVSYGQTVESARILTRTLEAVAQWLYDDASTLLLLIQSVRSSTGRSYWQDKDAHYEMLDSIATWLKSNLQFLLQTLDALLELGHTQAEIAQGDYQGAIEWRMSRLSFMDSHFDVRPMSILNPADPESEDLVDIEIALGGAVGRVHNDRVPTFRSQSQLSDTTITLTDRTLRDSRSIYDPSVSAHTLVPSETHRDAPSMNDSTLLLEDSSPMARATSNAQKIRKILGDDAPEHLTTTKPWYLQPDYTKEEIIIDVGGAVRAGTVPALVERLTTHETGDTNFIKTFLMTYKSFTTLDELFDLLVKRFYIKPPEGLSPSELEEWRRLKQHIIQTRVLNTIKTMITDDDFLEKEDMYILDRMKEFLLRLDETSQKTMATHLLTLIERARTGGLKKTITPNLVSPPTSIMPKTNKKLKLPDIEPLELARQLTIMESHLYQKIRPMECLQRAREQKTEHHDNIARVIQTSNRIANWVADTVLSHEDSRKRATVIKQFILVADRCRNLHNYSSMVAIVSGLNSPPIRRLKRSWEQVNSRHLTQLNNCEMTIDSGKNFNNYRSTLAKVAPPCVPFIGVFLTTLTFIQDGAKDTLPANLVNFRKRQKASEVIQDIQRWQTIPHHFHPLASVQGYLEESLNKFNDQVDVSDMFWNLSLEREPREREDERMARLLQESGFL</sequence>
<dbReference type="PROSITE" id="PS50009">
    <property type="entry name" value="RASGEF_CAT"/>
    <property type="match status" value="1"/>
</dbReference>
<keyword evidence="1 4" id="KW-0728">SH3 domain</keyword>
<feature type="domain" description="WW" evidence="8">
    <location>
        <begin position="232"/>
        <end position="266"/>
    </location>
</feature>
<dbReference type="GO" id="GO:0007265">
    <property type="term" value="P:Ras protein signal transduction"/>
    <property type="evidence" value="ECO:0007669"/>
    <property type="project" value="TreeGrafter"/>
</dbReference>
<dbReference type="Proteomes" id="UP000054217">
    <property type="component" value="Unassembled WGS sequence"/>
</dbReference>
<dbReference type="InterPro" id="IPR001452">
    <property type="entry name" value="SH3_domain"/>
</dbReference>
<evidence type="ECO:0000256" key="4">
    <source>
        <dbReference type="PROSITE-ProRule" id="PRU00192"/>
    </source>
</evidence>
<dbReference type="InterPro" id="IPR056685">
    <property type="entry name" value="DUF7783"/>
</dbReference>
<dbReference type="PROSITE" id="PS50212">
    <property type="entry name" value="RASGEF_NTER"/>
    <property type="match status" value="1"/>
</dbReference>
<evidence type="ECO:0000256" key="2">
    <source>
        <dbReference type="ARBA" id="ARBA00022658"/>
    </source>
</evidence>
<evidence type="ECO:0000313" key="11">
    <source>
        <dbReference type="Proteomes" id="UP000054217"/>
    </source>
</evidence>
<dbReference type="FunFam" id="2.30.30.40:FF:000072">
    <property type="entry name" value="Unconventional Myosin IB"/>
    <property type="match status" value="1"/>
</dbReference>
<dbReference type="PROSITE" id="PS50020">
    <property type="entry name" value="WW_DOMAIN_2"/>
    <property type="match status" value="1"/>
</dbReference>
<dbReference type="Gene3D" id="2.30.30.40">
    <property type="entry name" value="SH3 Domains"/>
    <property type="match status" value="1"/>
</dbReference>
<dbReference type="Pfam" id="PF25006">
    <property type="entry name" value="DUF7783"/>
    <property type="match status" value="1"/>
</dbReference>
<dbReference type="SMART" id="SM00326">
    <property type="entry name" value="SH3"/>
    <property type="match status" value="1"/>
</dbReference>
<dbReference type="Pfam" id="PF00018">
    <property type="entry name" value="SH3_1"/>
    <property type="match status" value="1"/>
</dbReference>
<name>A0A0C3PDX7_PISTI</name>
<feature type="domain" description="SH3" evidence="6">
    <location>
        <begin position="35"/>
        <end position="94"/>
    </location>
</feature>
<evidence type="ECO:0000259" key="7">
    <source>
        <dbReference type="PROSITE" id="PS50009"/>
    </source>
</evidence>
<dbReference type="InterPro" id="IPR000651">
    <property type="entry name" value="Ras-like_Gua-exchang_fac_N"/>
</dbReference>
<evidence type="ECO:0000259" key="9">
    <source>
        <dbReference type="PROSITE" id="PS50212"/>
    </source>
</evidence>
<dbReference type="Gene3D" id="1.10.840.10">
    <property type="entry name" value="Ras guanine-nucleotide exchange factors catalytic domain"/>
    <property type="match status" value="1"/>
</dbReference>
<dbReference type="Gene3D" id="2.20.70.10">
    <property type="match status" value="1"/>
</dbReference>
<feature type="domain" description="Ras-GEF" evidence="7">
    <location>
        <begin position="1074"/>
        <end position="1309"/>
    </location>
</feature>
<evidence type="ECO:0000256" key="3">
    <source>
        <dbReference type="PROSITE-ProRule" id="PRU00168"/>
    </source>
</evidence>
<dbReference type="OrthoDB" id="546434at2759"/>
<protein>
    <recommendedName>
        <fullName evidence="12">Ras GEF</fullName>
    </recommendedName>
</protein>
<keyword evidence="2 3" id="KW-0344">Guanine-nucleotide releasing factor</keyword>
<dbReference type="InterPro" id="IPR001895">
    <property type="entry name" value="RASGEF_cat_dom"/>
</dbReference>
<evidence type="ECO:0000259" key="6">
    <source>
        <dbReference type="PROSITE" id="PS50002"/>
    </source>
</evidence>
<dbReference type="Pfam" id="PF00618">
    <property type="entry name" value="RasGEF_N"/>
    <property type="match status" value="1"/>
</dbReference>
<dbReference type="InterPro" id="IPR008937">
    <property type="entry name" value="Ras-like_GEF"/>
</dbReference>
<dbReference type="SUPFAM" id="SSF48366">
    <property type="entry name" value="Ras GEF"/>
    <property type="match status" value="1"/>
</dbReference>
<evidence type="ECO:0000256" key="1">
    <source>
        <dbReference type="ARBA" id="ARBA00022443"/>
    </source>
</evidence>
<dbReference type="CDD" id="cd11883">
    <property type="entry name" value="SH3_Sdc25"/>
    <property type="match status" value="1"/>
</dbReference>
<feature type="compositionally biased region" description="Basic and acidic residues" evidence="5">
    <location>
        <begin position="307"/>
        <end position="321"/>
    </location>
</feature>
<dbReference type="PANTHER" id="PTHR23113:SF368">
    <property type="entry name" value="CELL DIVISION CONTROL PROTEIN 25"/>
    <property type="match status" value="1"/>
</dbReference>
<dbReference type="SUPFAM" id="SSF50044">
    <property type="entry name" value="SH3-domain"/>
    <property type="match status" value="1"/>
</dbReference>
<dbReference type="InterPro" id="IPR001202">
    <property type="entry name" value="WW_dom"/>
</dbReference>
<dbReference type="PRINTS" id="PR00452">
    <property type="entry name" value="SH3DOMAIN"/>
</dbReference>
<reference evidence="10 11" key="1">
    <citation type="submission" date="2014-04" db="EMBL/GenBank/DDBJ databases">
        <authorList>
            <consortium name="DOE Joint Genome Institute"/>
            <person name="Kuo A."/>
            <person name="Kohler A."/>
            <person name="Costa M.D."/>
            <person name="Nagy L.G."/>
            <person name="Floudas D."/>
            <person name="Copeland A."/>
            <person name="Barry K.W."/>
            <person name="Cichocki N."/>
            <person name="Veneault-Fourrey C."/>
            <person name="LaButti K."/>
            <person name="Lindquist E.A."/>
            <person name="Lipzen A."/>
            <person name="Lundell T."/>
            <person name="Morin E."/>
            <person name="Murat C."/>
            <person name="Sun H."/>
            <person name="Tunlid A."/>
            <person name="Henrissat B."/>
            <person name="Grigoriev I.V."/>
            <person name="Hibbett D.S."/>
            <person name="Martin F."/>
            <person name="Nordberg H.P."/>
            <person name="Cantor M.N."/>
            <person name="Hua S.X."/>
        </authorList>
    </citation>
    <scope>NUCLEOTIDE SEQUENCE [LARGE SCALE GENOMIC DNA]</scope>
    <source>
        <strain evidence="10 11">Marx 270</strain>
    </source>
</reference>
<dbReference type="SMART" id="SM00456">
    <property type="entry name" value="WW"/>
    <property type="match status" value="2"/>
</dbReference>
<dbReference type="InParanoid" id="A0A0C3PDX7"/>
<dbReference type="Gene3D" id="1.20.870.10">
    <property type="entry name" value="Son of sevenless (SoS) protein Chain: S domain 1"/>
    <property type="match status" value="1"/>
</dbReference>
<dbReference type="CDD" id="cd00155">
    <property type="entry name" value="RasGEF"/>
    <property type="match status" value="1"/>
</dbReference>
<gene>
    <name evidence="10" type="ORF">M404DRAFT_999241</name>
</gene>
<reference evidence="11" key="2">
    <citation type="submission" date="2015-01" db="EMBL/GenBank/DDBJ databases">
        <title>Evolutionary Origins and Diversification of the Mycorrhizal Mutualists.</title>
        <authorList>
            <consortium name="DOE Joint Genome Institute"/>
            <consortium name="Mycorrhizal Genomics Consortium"/>
            <person name="Kohler A."/>
            <person name="Kuo A."/>
            <person name="Nagy L.G."/>
            <person name="Floudas D."/>
            <person name="Copeland A."/>
            <person name="Barry K.W."/>
            <person name="Cichocki N."/>
            <person name="Veneault-Fourrey C."/>
            <person name="LaButti K."/>
            <person name="Lindquist E.A."/>
            <person name="Lipzen A."/>
            <person name="Lundell T."/>
            <person name="Morin E."/>
            <person name="Murat C."/>
            <person name="Riley R."/>
            <person name="Ohm R."/>
            <person name="Sun H."/>
            <person name="Tunlid A."/>
            <person name="Henrissat B."/>
            <person name="Grigoriev I.V."/>
            <person name="Hibbett D.S."/>
            <person name="Martin F."/>
        </authorList>
    </citation>
    <scope>NUCLEOTIDE SEQUENCE [LARGE SCALE GENOMIC DNA]</scope>
    <source>
        <strain evidence="11">Marx 270</strain>
    </source>
</reference>
<dbReference type="InterPro" id="IPR036964">
    <property type="entry name" value="RASGEF_cat_dom_sf"/>
</dbReference>
<feature type="domain" description="N-terminal Ras-GEF" evidence="9">
    <location>
        <begin position="910"/>
        <end position="1041"/>
    </location>
</feature>
<evidence type="ECO:0000256" key="5">
    <source>
        <dbReference type="SAM" id="MobiDB-lite"/>
    </source>
</evidence>
<evidence type="ECO:0000313" key="10">
    <source>
        <dbReference type="EMBL" id="KIO06014.1"/>
    </source>
</evidence>
<dbReference type="InterPro" id="IPR036028">
    <property type="entry name" value="SH3-like_dom_sf"/>
</dbReference>
<dbReference type="HOGENOM" id="CLU_002632_0_1_1"/>